<dbReference type="Gene3D" id="1.20.1600.10">
    <property type="entry name" value="Outer membrane efflux proteins (OEP)"/>
    <property type="match status" value="1"/>
</dbReference>
<dbReference type="AlphaFoldDB" id="A0A5C8J3F4"/>
<dbReference type="EMBL" id="VRTY01000100">
    <property type="protein sequence ID" value="TXK31166.1"/>
    <property type="molecule type" value="Genomic_DNA"/>
</dbReference>
<keyword evidence="3" id="KW-1185">Reference proteome</keyword>
<dbReference type="Proteomes" id="UP000321926">
    <property type="component" value="Unassembled WGS sequence"/>
</dbReference>
<comment type="similarity">
    <text evidence="1">Belongs to the outer membrane factor (OMF) (TC 1.B.17) family.</text>
</comment>
<reference evidence="2 3" key="1">
    <citation type="submission" date="2019-08" db="EMBL/GenBank/DDBJ databases">
        <authorList>
            <person name="Shi S."/>
        </authorList>
    </citation>
    <scope>NUCLEOTIDE SEQUENCE [LARGE SCALE GENOMIC DNA]</scope>
    <source>
        <strain evidence="2 3">GY10130</strain>
    </source>
</reference>
<dbReference type="InterPro" id="IPR003423">
    <property type="entry name" value="OMP_efflux"/>
</dbReference>
<dbReference type="Pfam" id="PF02321">
    <property type="entry name" value="OEP"/>
    <property type="match status" value="1"/>
</dbReference>
<evidence type="ECO:0000256" key="1">
    <source>
        <dbReference type="ARBA" id="ARBA00007613"/>
    </source>
</evidence>
<comment type="caution">
    <text evidence="2">The sequence shown here is derived from an EMBL/GenBank/DDBJ whole genome shotgun (WGS) entry which is preliminary data.</text>
</comment>
<name>A0A5C8J3F4_9BACT</name>
<proteinExistence type="inferred from homology"/>
<dbReference type="Gene3D" id="2.20.200.10">
    <property type="entry name" value="Outer membrane efflux proteins (OEP)"/>
    <property type="match status" value="1"/>
</dbReference>
<evidence type="ECO:0000313" key="2">
    <source>
        <dbReference type="EMBL" id="TXK31166.1"/>
    </source>
</evidence>
<dbReference type="InterPro" id="IPR010131">
    <property type="entry name" value="MdtP/NodT-like"/>
</dbReference>
<sequence>MLRLLTGRMPGPIPRHSRLNDYLIEDSVSAGVPLAMVSHRPDVRAAELELRAVNAQVGVAQSYRYPTLTIDAAGGVNAMLPQNWVNLPGALFGGIIGGLTQPVFLRRTLKTRYDVAKLDRDRAEIAFQQRVLDAVNEVTNALITLEKLNEEYQIGLRRVETSQLGVKNANLLFKSVYASYLEVITAQASALDSELSLVALRQMQLNSRVELYRALGGGWQ</sequence>
<evidence type="ECO:0000313" key="3">
    <source>
        <dbReference type="Proteomes" id="UP000321926"/>
    </source>
</evidence>
<dbReference type="OrthoDB" id="9770517at2"/>
<dbReference type="GO" id="GO:0015562">
    <property type="term" value="F:efflux transmembrane transporter activity"/>
    <property type="evidence" value="ECO:0007669"/>
    <property type="project" value="InterPro"/>
</dbReference>
<evidence type="ECO:0008006" key="4">
    <source>
        <dbReference type="Google" id="ProtNLM"/>
    </source>
</evidence>
<dbReference type="RefSeq" id="WP_147923506.1">
    <property type="nucleotide sequence ID" value="NZ_VRTY01000100.1"/>
</dbReference>
<dbReference type="SUPFAM" id="SSF56954">
    <property type="entry name" value="Outer membrane efflux proteins (OEP)"/>
    <property type="match status" value="1"/>
</dbReference>
<dbReference type="PANTHER" id="PTHR30203">
    <property type="entry name" value="OUTER MEMBRANE CATION EFFLUX PROTEIN"/>
    <property type="match status" value="1"/>
</dbReference>
<accession>A0A5C8J3F4</accession>
<organism evidence="2 3">
    <name type="scientific">Pontibacter qinzhouensis</name>
    <dbReference type="NCBI Taxonomy" id="2603253"/>
    <lineage>
        <taxon>Bacteria</taxon>
        <taxon>Pseudomonadati</taxon>
        <taxon>Bacteroidota</taxon>
        <taxon>Cytophagia</taxon>
        <taxon>Cytophagales</taxon>
        <taxon>Hymenobacteraceae</taxon>
        <taxon>Pontibacter</taxon>
    </lineage>
</organism>
<protein>
    <recommendedName>
        <fullName evidence="4">TolC family protein</fullName>
    </recommendedName>
</protein>
<gene>
    <name evidence="2" type="ORF">FVR03_19785</name>
</gene>